<dbReference type="Proteomes" id="UP000694564">
    <property type="component" value="Chromosome 14"/>
</dbReference>
<dbReference type="SMART" id="SM00125">
    <property type="entry name" value="IL1"/>
    <property type="match status" value="1"/>
</dbReference>
<reference evidence="6" key="1">
    <citation type="submission" date="2025-08" db="UniProtKB">
        <authorList>
            <consortium name="Ensembl"/>
        </authorList>
    </citation>
    <scope>IDENTIFICATION</scope>
</reference>
<gene>
    <name evidence="6" type="primary">IL37</name>
</gene>
<dbReference type="GO" id="GO:0032720">
    <property type="term" value="P:negative regulation of tumor necrosis factor production"/>
    <property type="evidence" value="ECO:0007669"/>
    <property type="project" value="Ensembl"/>
</dbReference>
<dbReference type="GO" id="GO:0032715">
    <property type="term" value="P:negative regulation of interleukin-6 production"/>
    <property type="evidence" value="ECO:0007669"/>
    <property type="project" value="Ensembl"/>
</dbReference>
<name>A0A8D2CN20_SCIVU</name>
<evidence type="ECO:0000256" key="2">
    <source>
        <dbReference type="ARBA" id="ARBA00010448"/>
    </source>
</evidence>
<dbReference type="PANTHER" id="PTHR10078">
    <property type="entry name" value="INTERLEUKIN-1 FAMILY MEMBER"/>
    <property type="match status" value="1"/>
</dbReference>
<dbReference type="GO" id="GO:0005829">
    <property type="term" value="C:cytosol"/>
    <property type="evidence" value="ECO:0007669"/>
    <property type="project" value="Ensembl"/>
</dbReference>
<evidence type="ECO:0000313" key="7">
    <source>
        <dbReference type="Proteomes" id="UP000694564"/>
    </source>
</evidence>
<organism evidence="6 7">
    <name type="scientific">Sciurus vulgaris</name>
    <name type="common">Eurasian red squirrel</name>
    <dbReference type="NCBI Taxonomy" id="55149"/>
    <lineage>
        <taxon>Eukaryota</taxon>
        <taxon>Metazoa</taxon>
        <taxon>Chordata</taxon>
        <taxon>Craniata</taxon>
        <taxon>Vertebrata</taxon>
        <taxon>Euteleostomi</taxon>
        <taxon>Mammalia</taxon>
        <taxon>Eutheria</taxon>
        <taxon>Euarchontoglires</taxon>
        <taxon>Glires</taxon>
        <taxon>Rodentia</taxon>
        <taxon>Sciuromorpha</taxon>
        <taxon>Sciuridae</taxon>
        <taxon>Sciurinae</taxon>
        <taxon>Sciurini</taxon>
        <taxon>Sciurus</taxon>
    </lineage>
</organism>
<dbReference type="GO" id="GO:0002437">
    <property type="term" value="P:inflammatory response to antigenic stimulus"/>
    <property type="evidence" value="ECO:0007669"/>
    <property type="project" value="TreeGrafter"/>
</dbReference>
<dbReference type="AlphaFoldDB" id="A0A8D2CN20"/>
<proteinExistence type="inferred from homology"/>
<keyword evidence="3 4" id="KW-0964">Secreted</keyword>
<evidence type="ECO:0000256" key="4">
    <source>
        <dbReference type="RuleBase" id="RU003753"/>
    </source>
</evidence>
<dbReference type="GO" id="GO:0005615">
    <property type="term" value="C:extracellular space"/>
    <property type="evidence" value="ECO:0007669"/>
    <property type="project" value="InterPro"/>
</dbReference>
<comment type="similarity">
    <text evidence="2 4">Belongs to the IL-1 family.</text>
</comment>
<dbReference type="GO" id="GO:0019221">
    <property type="term" value="P:cytokine-mediated signaling pathway"/>
    <property type="evidence" value="ECO:0007669"/>
    <property type="project" value="TreeGrafter"/>
</dbReference>
<dbReference type="SUPFAM" id="SSF50353">
    <property type="entry name" value="Cytokine"/>
    <property type="match status" value="1"/>
</dbReference>
<dbReference type="GO" id="GO:0005125">
    <property type="term" value="F:cytokine activity"/>
    <property type="evidence" value="ECO:0007669"/>
    <property type="project" value="UniProtKB-UniRule"/>
</dbReference>
<evidence type="ECO:0000256" key="5">
    <source>
        <dbReference type="SAM" id="MobiDB-lite"/>
    </source>
</evidence>
<evidence type="ECO:0000313" key="6">
    <source>
        <dbReference type="Ensembl" id="ENSSVLP00005007582.1"/>
    </source>
</evidence>
<dbReference type="GeneTree" id="ENSGT00950000182943"/>
<dbReference type="Gene3D" id="2.80.10.50">
    <property type="match status" value="1"/>
</dbReference>
<keyword evidence="7" id="KW-1185">Reference proteome</keyword>
<dbReference type="PRINTS" id="PR00264">
    <property type="entry name" value="INTERLEUKIN1"/>
</dbReference>
<dbReference type="GO" id="GO:0005149">
    <property type="term" value="F:interleukin-1 receptor binding"/>
    <property type="evidence" value="ECO:0007669"/>
    <property type="project" value="UniProtKB-UniRule"/>
</dbReference>
<evidence type="ECO:0000256" key="1">
    <source>
        <dbReference type="ARBA" id="ARBA00004613"/>
    </source>
</evidence>
<dbReference type="GO" id="GO:0050727">
    <property type="term" value="P:regulation of inflammatory response"/>
    <property type="evidence" value="ECO:0007669"/>
    <property type="project" value="Ensembl"/>
</dbReference>
<reference evidence="6" key="2">
    <citation type="submission" date="2025-09" db="UniProtKB">
        <authorList>
            <consortium name="Ensembl"/>
        </authorList>
    </citation>
    <scope>IDENTIFICATION</scope>
</reference>
<dbReference type="Pfam" id="PF00340">
    <property type="entry name" value="IL1"/>
    <property type="match status" value="1"/>
</dbReference>
<sequence length="208" mass="23362">MSVLEANTEENMDSQDWERDEPQCCSEGKFGEKLRSPFHWDVLMSGHVRLGPKVKVNEPQKFSIFDRDQKVLVLDSGILKAVPNKSYIRPETFHVLASPSAPSSEEKGSPIFLAVSKGEFCLCCEKPKGKICPSLQLKKQKLMSLASLKEAELQGYVFYKSQVGSLHTLESAAHQGWFICTSCRLHEPVGVTNKTGIWKHTEFSFVKV</sequence>
<dbReference type="GO" id="GO:0071222">
    <property type="term" value="P:cellular response to lipopolysaccharide"/>
    <property type="evidence" value="ECO:0007669"/>
    <property type="project" value="TreeGrafter"/>
</dbReference>
<dbReference type="PANTHER" id="PTHR10078:SF31">
    <property type="entry name" value="INTERLEUKIN-37"/>
    <property type="match status" value="1"/>
</dbReference>
<accession>A0A8D2CN20</accession>
<protein>
    <recommendedName>
        <fullName evidence="4">Interleukin-1</fullName>
    </recommendedName>
</protein>
<feature type="region of interest" description="Disordered" evidence="5">
    <location>
        <begin position="1"/>
        <end position="23"/>
    </location>
</feature>
<dbReference type="InterPro" id="IPR000975">
    <property type="entry name" value="IL-1_fam"/>
</dbReference>
<evidence type="ECO:0000256" key="3">
    <source>
        <dbReference type="ARBA" id="ARBA00022525"/>
    </source>
</evidence>
<dbReference type="GO" id="GO:0005654">
    <property type="term" value="C:nucleoplasm"/>
    <property type="evidence" value="ECO:0007669"/>
    <property type="project" value="Ensembl"/>
</dbReference>
<dbReference type="InterPro" id="IPR008996">
    <property type="entry name" value="IL1/FGF"/>
</dbReference>
<comment type="subcellular location">
    <subcellularLocation>
        <location evidence="1 4">Secreted</location>
    </subcellularLocation>
</comment>
<dbReference type="Ensembl" id="ENSSVLT00005008457.1">
    <property type="protein sequence ID" value="ENSSVLP00005007582.1"/>
    <property type="gene ID" value="ENSSVLG00005006202.1"/>
</dbReference>
<dbReference type="GO" id="GO:0010628">
    <property type="term" value="P:positive regulation of gene expression"/>
    <property type="evidence" value="ECO:0007669"/>
    <property type="project" value="TreeGrafter"/>
</dbReference>
<dbReference type="OrthoDB" id="9449069at2759"/>